<organism evidence="2 3">
    <name type="scientific">Kwoniella shivajii</name>
    <dbReference type="NCBI Taxonomy" id="564305"/>
    <lineage>
        <taxon>Eukaryota</taxon>
        <taxon>Fungi</taxon>
        <taxon>Dikarya</taxon>
        <taxon>Basidiomycota</taxon>
        <taxon>Agaricomycotina</taxon>
        <taxon>Tremellomycetes</taxon>
        <taxon>Tremellales</taxon>
        <taxon>Cryptococcaceae</taxon>
        <taxon>Kwoniella</taxon>
    </lineage>
</organism>
<gene>
    <name evidence="2" type="ORF">IL334_007929</name>
</gene>
<feature type="compositionally biased region" description="Polar residues" evidence="1">
    <location>
        <begin position="31"/>
        <end position="50"/>
    </location>
</feature>
<evidence type="ECO:0000256" key="1">
    <source>
        <dbReference type="SAM" id="MobiDB-lite"/>
    </source>
</evidence>
<feature type="compositionally biased region" description="Low complexity" evidence="1">
    <location>
        <begin position="21"/>
        <end position="30"/>
    </location>
</feature>
<protein>
    <submittedName>
        <fullName evidence="2">Uncharacterized protein</fullName>
    </submittedName>
</protein>
<dbReference type="RefSeq" id="XP_062795669.1">
    <property type="nucleotide sequence ID" value="XM_062939618.1"/>
</dbReference>
<dbReference type="EMBL" id="CP141891">
    <property type="protein sequence ID" value="WRT70930.1"/>
    <property type="molecule type" value="Genomic_DNA"/>
</dbReference>
<evidence type="ECO:0000313" key="3">
    <source>
        <dbReference type="Proteomes" id="UP001329825"/>
    </source>
</evidence>
<dbReference type="GeneID" id="87960059"/>
<accession>A0ABZ1D9Z9</accession>
<name>A0ABZ1D9Z9_9TREE</name>
<sequence length="194" mass="21097">MPSVASADIPESTRDPDRTPRASAATPATSNDSETTPTLRSVRANWQTPGDSYKLEADEVSSAETIKSGTGTVQGTKFHHSQSDAGLVSYMLLERSCNGTKKATAVKTISPYSIIGKNTNREQWVDITYRGDDKPIVSNNTAVWKTRDQINTTFAEETVDERNAIERDVKEALGLVYDSRIGPDIAKAKAGGFR</sequence>
<evidence type="ECO:0000313" key="2">
    <source>
        <dbReference type="EMBL" id="WRT70930.1"/>
    </source>
</evidence>
<proteinExistence type="predicted"/>
<keyword evidence="3" id="KW-1185">Reference proteome</keyword>
<feature type="compositionally biased region" description="Basic and acidic residues" evidence="1">
    <location>
        <begin position="11"/>
        <end position="20"/>
    </location>
</feature>
<feature type="region of interest" description="Disordered" evidence="1">
    <location>
        <begin position="1"/>
        <end position="50"/>
    </location>
</feature>
<reference evidence="2 3" key="1">
    <citation type="submission" date="2024-01" db="EMBL/GenBank/DDBJ databases">
        <title>Comparative genomics of Cryptococcus and Kwoniella reveals pathogenesis evolution and contrasting modes of karyotype evolution via chromosome fusion or intercentromeric recombination.</title>
        <authorList>
            <person name="Coelho M.A."/>
            <person name="David-Palma M."/>
            <person name="Shea T."/>
            <person name="Bowers K."/>
            <person name="McGinley-Smith S."/>
            <person name="Mohammad A.W."/>
            <person name="Gnirke A."/>
            <person name="Yurkov A.M."/>
            <person name="Nowrousian M."/>
            <person name="Sun S."/>
            <person name="Cuomo C.A."/>
            <person name="Heitman J."/>
        </authorList>
    </citation>
    <scope>NUCLEOTIDE SEQUENCE [LARGE SCALE GENOMIC DNA]</scope>
    <source>
        <strain evidence="2">CBS 11374</strain>
    </source>
</reference>
<dbReference type="Proteomes" id="UP001329825">
    <property type="component" value="Chromosome 11"/>
</dbReference>